<reference evidence="1" key="2">
    <citation type="submission" date="2020-11" db="EMBL/GenBank/DDBJ databases">
        <authorList>
            <person name="McCartney M.A."/>
            <person name="Auch B."/>
            <person name="Kono T."/>
            <person name="Mallez S."/>
            <person name="Becker A."/>
            <person name="Gohl D.M."/>
            <person name="Silverstein K.A.T."/>
            <person name="Koren S."/>
            <person name="Bechman K.B."/>
            <person name="Herman A."/>
            <person name="Abrahante J.E."/>
            <person name="Garbe J."/>
        </authorList>
    </citation>
    <scope>NUCLEOTIDE SEQUENCE</scope>
    <source>
        <strain evidence="1">Duluth1</strain>
        <tissue evidence="1">Whole animal</tissue>
    </source>
</reference>
<dbReference type="Proteomes" id="UP000828390">
    <property type="component" value="Unassembled WGS sequence"/>
</dbReference>
<proteinExistence type="predicted"/>
<keyword evidence="2" id="KW-1185">Reference proteome</keyword>
<comment type="caution">
    <text evidence="1">The sequence shown here is derived from an EMBL/GenBank/DDBJ whole genome shotgun (WGS) entry which is preliminary data.</text>
</comment>
<accession>A0A9D4N049</accession>
<gene>
    <name evidence="1" type="ORF">DPMN_010561</name>
</gene>
<dbReference type="AlphaFoldDB" id="A0A9D4N049"/>
<evidence type="ECO:0000313" key="1">
    <source>
        <dbReference type="EMBL" id="KAH3886550.1"/>
    </source>
</evidence>
<sequence length="57" mass="6401">MRLNTLPRMDNSITKDGQQYYPSIDEAGTYVAFLGEPDEIALFPLCTMVLTEAFSLI</sequence>
<protein>
    <submittedName>
        <fullName evidence="1">Uncharacterized protein</fullName>
    </submittedName>
</protein>
<organism evidence="1 2">
    <name type="scientific">Dreissena polymorpha</name>
    <name type="common">Zebra mussel</name>
    <name type="synonym">Mytilus polymorpha</name>
    <dbReference type="NCBI Taxonomy" id="45954"/>
    <lineage>
        <taxon>Eukaryota</taxon>
        <taxon>Metazoa</taxon>
        <taxon>Spiralia</taxon>
        <taxon>Lophotrochozoa</taxon>
        <taxon>Mollusca</taxon>
        <taxon>Bivalvia</taxon>
        <taxon>Autobranchia</taxon>
        <taxon>Heteroconchia</taxon>
        <taxon>Euheterodonta</taxon>
        <taxon>Imparidentia</taxon>
        <taxon>Neoheterodontei</taxon>
        <taxon>Myida</taxon>
        <taxon>Dreissenoidea</taxon>
        <taxon>Dreissenidae</taxon>
        <taxon>Dreissena</taxon>
    </lineage>
</organism>
<reference evidence="1" key="1">
    <citation type="journal article" date="2019" name="bioRxiv">
        <title>The Genome of the Zebra Mussel, Dreissena polymorpha: A Resource for Invasive Species Research.</title>
        <authorList>
            <person name="McCartney M.A."/>
            <person name="Auch B."/>
            <person name="Kono T."/>
            <person name="Mallez S."/>
            <person name="Zhang Y."/>
            <person name="Obille A."/>
            <person name="Becker A."/>
            <person name="Abrahante J.E."/>
            <person name="Garbe J."/>
            <person name="Badalamenti J.P."/>
            <person name="Herman A."/>
            <person name="Mangelson H."/>
            <person name="Liachko I."/>
            <person name="Sullivan S."/>
            <person name="Sone E.D."/>
            <person name="Koren S."/>
            <person name="Silverstein K.A.T."/>
            <person name="Beckman K.B."/>
            <person name="Gohl D.M."/>
        </authorList>
    </citation>
    <scope>NUCLEOTIDE SEQUENCE</scope>
    <source>
        <strain evidence="1">Duluth1</strain>
        <tissue evidence="1">Whole animal</tissue>
    </source>
</reference>
<dbReference type="EMBL" id="JAIWYP010000001">
    <property type="protein sequence ID" value="KAH3886550.1"/>
    <property type="molecule type" value="Genomic_DNA"/>
</dbReference>
<name>A0A9D4N049_DREPO</name>
<evidence type="ECO:0000313" key="2">
    <source>
        <dbReference type="Proteomes" id="UP000828390"/>
    </source>
</evidence>